<dbReference type="GO" id="GO:0005737">
    <property type="term" value="C:cytoplasm"/>
    <property type="evidence" value="ECO:0007669"/>
    <property type="project" value="TreeGrafter"/>
</dbReference>
<organism evidence="1 2">
    <name type="scientific">Arachis hypogaea</name>
    <name type="common">Peanut</name>
    <dbReference type="NCBI Taxonomy" id="3818"/>
    <lineage>
        <taxon>Eukaryota</taxon>
        <taxon>Viridiplantae</taxon>
        <taxon>Streptophyta</taxon>
        <taxon>Embryophyta</taxon>
        <taxon>Tracheophyta</taxon>
        <taxon>Spermatophyta</taxon>
        <taxon>Magnoliopsida</taxon>
        <taxon>eudicotyledons</taxon>
        <taxon>Gunneridae</taxon>
        <taxon>Pentapetalae</taxon>
        <taxon>rosids</taxon>
        <taxon>fabids</taxon>
        <taxon>Fabales</taxon>
        <taxon>Fabaceae</taxon>
        <taxon>Papilionoideae</taxon>
        <taxon>50 kb inversion clade</taxon>
        <taxon>dalbergioids sensu lato</taxon>
        <taxon>Dalbergieae</taxon>
        <taxon>Pterocarpus clade</taxon>
        <taxon>Arachis</taxon>
    </lineage>
</organism>
<evidence type="ECO:0000313" key="2">
    <source>
        <dbReference type="Proteomes" id="UP000289738"/>
    </source>
</evidence>
<comment type="caution">
    <text evidence="1">The sequence shown here is derived from an EMBL/GenBank/DDBJ whole genome shotgun (WGS) entry which is preliminary data.</text>
</comment>
<dbReference type="GO" id="GO:0006893">
    <property type="term" value="P:Golgi to plasma membrane transport"/>
    <property type="evidence" value="ECO:0007669"/>
    <property type="project" value="TreeGrafter"/>
</dbReference>
<gene>
    <name evidence="1" type="ORF">Ahy_B03g063384</name>
</gene>
<accession>A0A444ZXM0</accession>
<dbReference type="GO" id="GO:0045159">
    <property type="term" value="F:myosin II binding"/>
    <property type="evidence" value="ECO:0007669"/>
    <property type="project" value="TreeGrafter"/>
</dbReference>
<proteinExistence type="predicted"/>
<dbReference type="GO" id="GO:0005886">
    <property type="term" value="C:plasma membrane"/>
    <property type="evidence" value="ECO:0007669"/>
    <property type="project" value="TreeGrafter"/>
</dbReference>
<protein>
    <submittedName>
        <fullName evidence="1">Uncharacterized protein</fullName>
    </submittedName>
</protein>
<dbReference type="GO" id="GO:0005096">
    <property type="term" value="F:GTPase activator activity"/>
    <property type="evidence" value="ECO:0007669"/>
    <property type="project" value="TreeGrafter"/>
</dbReference>
<dbReference type="EMBL" id="SDMP01000013">
    <property type="protein sequence ID" value="RYR18772.1"/>
    <property type="molecule type" value="Genomic_DNA"/>
</dbReference>
<name>A0A444ZXM0_ARAHY</name>
<reference evidence="1 2" key="1">
    <citation type="submission" date="2019-01" db="EMBL/GenBank/DDBJ databases">
        <title>Sequencing of cultivated peanut Arachis hypogaea provides insights into genome evolution and oil improvement.</title>
        <authorList>
            <person name="Chen X."/>
        </authorList>
    </citation>
    <scope>NUCLEOTIDE SEQUENCE [LARGE SCALE GENOMIC DNA]</scope>
    <source>
        <strain evidence="2">cv. Fuhuasheng</strain>
        <tissue evidence="1">Leaves</tissue>
    </source>
</reference>
<dbReference type="AlphaFoldDB" id="A0A444ZXM0"/>
<dbReference type="GO" id="GO:0006887">
    <property type="term" value="P:exocytosis"/>
    <property type="evidence" value="ECO:0007669"/>
    <property type="project" value="TreeGrafter"/>
</dbReference>
<dbReference type="PANTHER" id="PTHR10241">
    <property type="entry name" value="LETHAL 2 GIANT LARVAE PROTEIN"/>
    <property type="match status" value="1"/>
</dbReference>
<dbReference type="Proteomes" id="UP000289738">
    <property type="component" value="Chromosome B03"/>
</dbReference>
<dbReference type="PANTHER" id="PTHR10241:SF38">
    <property type="entry name" value="TRANSDUCIN FAMILY PROTEIN _ WD-40 REPEAT FAMILY PROTEIN"/>
    <property type="match status" value="1"/>
</dbReference>
<evidence type="ECO:0000313" key="1">
    <source>
        <dbReference type="EMBL" id="RYR18772.1"/>
    </source>
</evidence>
<sequence length="204" mass="22750">MRLDALFYFMTAAGARLGDMVLPENIHHYRNPVHPLKFFSPLRISLSLPGARSLSSLSQWRRRCSLSRHHLAHSHASSLHSSAPAAEAAGPGTRRLLASSVTIWNLESRQIASALQWESTITAFSIIYGTSYMYIGSEHGIVYVLKFDAESRKIDILPYYVPTNVISDAVGISLDQISVIKVLHPPYSNGNRFILNLSRGDFRV</sequence>
<dbReference type="STRING" id="3818.A0A444ZXM0"/>
<dbReference type="GO" id="GO:0019905">
    <property type="term" value="F:syntaxin binding"/>
    <property type="evidence" value="ECO:0007669"/>
    <property type="project" value="TreeGrafter"/>
</dbReference>
<keyword evidence="2" id="KW-1185">Reference proteome</keyword>